<evidence type="ECO:0000313" key="10">
    <source>
        <dbReference type="Proteomes" id="UP000287188"/>
    </source>
</evidence>
<evidence type="ECO:0000256" key="8">
    <source>
        <dbReference type="RuleBase" id="RU362101"/>
    </source>
</evidence>
<evidence type="ECO:0000256" key="3">
    <source>
        <dbReference type="ARBA" id="ARBA00022448"/>
    </source>
</evidence>
<keyword evidence="3 8" id="KW-0813">Transport</keyword>
<evidence type="ECO:0000256" key="1">
    <source>
        <dbReference type="ARBA" id="ARBA00004127"/>
    </source>
</evidence>
<dbReference type="InterPro" id="IPR004688">
    <property type="entry name" value="Ni/Co_transpt"/>
</dbReference>
<gene>
    <name evidence="9" type="ORF">KDK_79000</name>
</gene>
<dbReference type="OrthoDB" id="9776706at2"/>
<evidence type="ECO:0000313" key="9">
    <source>
        <dbReference type="EMBL" id="GCE24100.1"/>
    </source>
</evidence>
<feature type="transmembrane region" description="Helical" evidence="8">
    <location>
        <begin position="282"/>
        <end position="309"/>
    </location>
</feature>
<feature type="transmembrane region" description="Helical" evidence="8">
    <location>
        <begin position="209"/>
        <end position="234"/>
    </location>
</feature>
<protein>
    <recommendedName>
        <fullName evidence="8">Nickel/cobalt efflux system</fullName>
    </recommendedName>
</protein>
<comment type="similarity">
    <text evidence="2 8">Belongs to the NiCoT transporter (TC 2.A.52) family.</text>
</comment>
<dbReference type="Pfam" id="PF03824">
    <property type="entry name" value="NicO"/>
    <property type="match status" value="1"/>
</dbReference>
<dbReference type="EMBL" id="BIFS01000002">
    <property type="protein sequence ID" value="GCE24100.1"/>
    <property type="molecule type" value="Genomic_DNA"/>
</dbReference>
<reference evidence="10" key="1">
    <citation type="submission" date="2018-12" db="EMBL/GenBank/DDBJ databases">
        <title>Tengunoibacter tsumagoiensis gen. nov., sp. nov., Dictyobacter kobayashii sp. nov., D. alpinus sp. nov., and D. joshuensis sp. nov. and description of Dictyobacteraceae fam. nov. within the order Ktedonobacterales isolated from Tengu-no-mugimeshi.</title>
        <authorList>
            <person name="Wang C.M."/>
            <person name="Zheng Y."/>
            <person name="Sakai Y."/>
            <person name="Toyoda A."/>
            <person name="Minakuchi Y."/>
            <person name="Abe K."/>
            <person name="Yokota A."/>
            <person name="Yabe S."/>
        </authorList>
    </citation>
    <scope>NUCLEOTIDE SEQUENCE [LARGE SCALE GENOMIC DNA]</scope>
    <source>
        <strain evidence="10">Uno11</strain>
    </source>
</reference>
<dbReference type="InterPro" id="IPR011541">
    <property type="entry name" value="Ni/Co_transpt_high_affinity"/>
</dbReference>
<proteinExistence type="inferred from homology"/>
<feature type="transmembrane region" description="Helical" evidence="8">
    <location>
        <begin position="136"/>
        <end position="164"/>
    </location>
</feature>
<dbReference type="PANTHER" id="PTHR31611">
    <property type="entry name" value="HIGH-AFFINITY NICKEL TRANSPORT PROTEIN NIC1"/>
    <property type="match status" value="1"/>
</dbReference>
<keyword evidence="6 8" id="KW-1133">Transmembrane helix</keyword>
<keyword evidence="5 8" id="KW-0812">Transmembrane</keyword>
<dbReference type="AlphaFoldDB" id="A0A402AYA5"/>
<dbReference type="RefSeq" id="WP_126557378.1">
    <property type="nucleotide sequence ID" value="NZ_BIFS01000002.1"/>
</dbReference>
<comment type="subcellular location">
    <subcellularLocation>
        <location evidence="8">Cell membrane</location>
        <topology evidence="8">Multi-pass membrane protein</topology>
    </subcellularLocation>
    <subcellularLocation>
        <location evidence="1">Endomembrane system</location>
        <topology evidence="1">Multi-pass membrane protein</topology>
    </subcellularLocation>
</comment>
<dbReference type="GO" id="GO:0012505">
    <property type="term" value="C:endomembrane system"/>
    <property type="evidence" value="ECO:0007669"/>
    <property type="project" value="UniProtKB-SubCell"/>
</dbReference>
<evidence type="ECO:0000256" key="2">
    <source>
        <dbReference type="ARBA" id="ARBA00010892"/>
    </source>
</evidence>
<evidence type="ECO:0000256" key="7">
    <source>
        <dbReference type="ARBA" id="ARBA00023136"/>
    </source>
</evidence>
<dbReference type="PANTHER" id="PTHR31611:SF0">
    <property type="entry name" value="HIGH-AFFINITY NICKEL TRANSPORT PROTEIN NIC1"/>
    <property type="match status" value="1"/>
</dbReference>
<evidence type="ECO:0000256" key="6">
    <source>
        <dbReference type="ARBA" id="ARBA00022989"/>
    </source>
</evidence>
<keyword evidence="4" id="KW-0533">Nickel</keyword>
<dbReference type="Proteomes" id="UP000287188">
    <property type="component" value="Unassembled WGS sequence"/>
</dbReference>
<dbReference type="GO" id="GO:0005886">
    <property type="term" value="C:plasma membrane"/>
    <property type="evidence" value="ECO:0007669"/>
    <property type="project" value="UniProtKB-SubCell"/>
</dbReference>
<dbReference type="GO" id="GO:0015099">
    <property type="term" value="F:nickel cation transmembrane transporter activity"/>
    <property type="evidence" value="ECO:0007669"/>
    <property type="project" value="UniProtKB-UniRule"/>
</dbReference>
<evidence type="ECO:0000256" key="5">
    <source>
        <dbReference type="ARBA" id="ARBA00022692"/>
    </source>
</evidence>
<feature type="transmembrane region" description="Helical" evidence="8">
    <location>
        <begin position="329"/>
        <end position="351"/>
    </location>
</feature>
<organism evidence="9 10">
    <name type="scientific">Dictyobacter kobayashii</name>
    <dbReference type="NCBI Taxonomy" id="2014872"/>
    <lineage>
        <taxon>Bacteria</taxon>
        <taxon>Bacillati</taxon>
        <taxon>Chloroflexota</taxon>
        <taxon>Ktedonobacteria</taxon>
        <taxon>Ktedonobacterales</taxon>
        <taxon>Dictyobacteraceae</taxon>
        <taxon>Dictyobacter</taxon>
    </lineage>
</organism>
<feature type="transmembrane region" description="Helical" evidence="8">
    <location>
        <begin position="32"/>
        <end position="65"/>
    </location>
</feature>
<sequence>MSRTRGAVKSSFGFSALSHVFNDSSQDVRSKIIGIYTFLILLNLIVWILAVVAFSGAMATLGLAITAYTFGLRHAVDADHISAIDNVTRKLMQEDKRPISVGFFFGLGHSTVVFGLCIAIAITASVMKNFDALKHIGGFIGASVSAIFLYLIAILNVVILWDIFKTFQKVKRGEEYNEQTLNETLNQRGLMARFFGPLLRATDKSWKMYPVGVLFGLGFDTATEVGIMSLTALLATQGHLPVWSILLFPVLFMAGMCLIDTTDGILMLGAYGWAFVKPVRKLYYNLNITLISVLVAFVVGTIEVLGIISNALNLSGPFWDQVGNLNDNFGFIGYVIIGIFVVSWIVSTIIYRVKRYDDLVVSTATPANVAVAAEAEETGSFANRQ</sequence>
<accession>A0A402AYA5</accession>
<keyword evidence="7 8" id="KW-0472">Membrane</keyword>
<dbReference type="NCBIfam" id="TIGR00802">
    <property type="entry name" value="nico"/>
    <property type="match status" value="1"/>
</dbReference>
<evidence type="ECO:0000256" key="4">
    <source>
        <dbReference type="ARBA" id="ARBA00022596"/>
    </source>
</evidence>
<feature type="transmembrane region" description="Helical" evidence="8">
    <location>
        <begin position="99"/>
        <end position="124"/>
    </location>
</feature>
<keyword evidence="10" id="KW-1185">Reference proteome</keyword>
<name>A0A402AYA5_9CHLR</name>
<comment type="caution">
    <text evidence="9">The sequence shown here is derived from an EMBL/GenBank/DDBJ whole genome shotgun (WGS) entry which is preliminary data.</text>
</comment>